<accession>A0ABV2AF02</accession>
<dbReference type="PANTHER" id="PTHR13743:SF123">
    <property type="entry name" value="PROTEIN FAN"/>
    <property type="match status" value="1"/>
</dbReference>
<keyword evidence="3" id="KW-1185">Reference proteome</keyword>
<dbReference type="Gene3D" id="1.10.1540.10">
    <property type="entry name" value="BEACH domain"/>
    <property type="match status" value="1"/>
</dbReference>
<dbReference type="Pfam" id="PF02138">
    <property type="entry name" value="Beach"/>
    <property type="match status" value="1"/>
</dbReference>
<comment type="caution">
    <text evidence="2">The sequence shown here is derived from an EMBL/GenBank/DDBJ whole genome shotgun (WGS) entry which is preliminary data.</text>
</comment>
<dbReference type="InterPro" id="IPR050865">
    <property type="entry name" value="BEACH_Domain"/>
</dbReference>
<sequence length="435" mass="50507">MTLNTLSGRSYNDLSQYPIFPWILKDYKSHFLDLNDSNSFRDLSLPMGCIDPNRKEFFDERFELWGENSDGIPKFHYGTHYSTPGIVLYYLLRLEPFTKLSLELQGGMLDVADRVFASIERTWESASSIGGLSDVRELIPEFFYLPQFLENGNFIDFGRTQSDVPVRDVLLPPWALGSPKIFIHKHREALESEYVSLNLHKWIDLIFGYKQKGEEAIKNRNVFYYLTYQENVKIESICDQTEKKSILAQIKSFGQCPFQLFNTPHLQKRTILKNVTDDFGNNDIETDNKIEKNGAENENFDKNVSTKTIEADTVEADTKIPKLEKETSKLSRESSLVNISTIEAPKNFPKFKFERKRLIFDGEKVVSAKFNRHFVQILKMFLIWRKNEFLLANFENGKEIVKKVFVNLIDGDIDLVEVSLNSKLVVVSFNFKNQF</sequence>
<evidence type="ECO:0000313" key="2">
    <source>
        <dbReference type="EMBL" id="MES1918241.1"/>
    </source>
</evidence>
<dbReference type="PROSITE" id="PS50197">
    <property type="entry name" value="BEACH"/>
    <property type="match status" value="1"/>
</dbReference>
<dbReference type="Proteomes" id="UP001439008">
    <property type="component" value="Unassembled WGS sequence"/>
</dbReference>
<feature type="domain" description="BEACH" evidence="1">
    <location>
        <begin position="1"/>
        <end position="268"/>
    </location>
</feature>
<dbReference type="InterPro" id="IPR036372">
    <property type="entry name" value="BEACH_dom_sf"/>
</dbReference>
<evidence type="ECO:0000313" key="3">
    <source>
        <dbReference type="Proteomes" id="UP001439008"/>
    </source>
</evidence>
<gene>
    <name evidence="2" type="ORF">MHBO_000239</name>
</gene>
<dbReference type="InterPro" id="IPR000409">
    <property type="entry name" value="BEACH_dom"/>
</dbReference>
<dbReference type="SMART" id="SM01026">
    <property type="entry name" value="Beach"/>
    <property type="match status" value="1"/>
</dbReference>
<protein>
    <recommendedName>
        <fullName evidence="1">BEACH domain-containing protein</fullName>
    </recommendedName>
</protein>
<dbReference type="CDD" id="cd06071">
    <property type="entry name" value="Beach"/>
    <property type="match status" value="1"/>
</dbReference>
<dbReference type="EMBL" id="JBDODL010000031">
    <property type="protein sequence ID" value="MES1918241.1"/>
    <property type="molecule type" value="Genomic_DNA"/>
</dbReference>
<evidence type="ECO:0000259" key="1">
    <source>
        <dbReference type="PROSITE" id="PS50197"/>
    </source>
</evidence>
<reference evidence="2 3" key="1">
    <citation type="journal article" date="2024" name="BMC Biol.">
        <title>Comparative genomics of Ascetosporea gives new insight into the evolutionary basis for animal parasitism in Rhizaria.</title>
        <authorList>
            <person name="Hiltunen Thoren M."/>
            <person name="Onut-Brannstrom I."/>
            <person name="Alfjorden A."/>
            <person name="Peckova H."/>
            <person name="Swords F."/>
            <person name="Hooper C."/>
            <person name="Holzer A.S."/>
            <person name="Bass D."/>
            <person name="Burki F."/>
        </authorList>
    </citation>
    <scope>NUCLEOTIDE SEQUENCE [LARGE SCALE GENOMIC DNA]</scope>
    <source>
        <strain evidence="2">20-A016</strain>
    </source>
</reference>
<proteinExistence type="predicted"/>
<organism evidence="2 3">
    <name type="scientific">Bonamia ostreae</name>
    <dbReference type="NCBI Taxonomy" id="126728"/>
    <lineage>
        <taxon>Eukaryota</taxon>
        <taxon>Sar</taxon>
        <taxon>Rhizaria</taxon>
        <taxon>Endomyxa</taxon>
        <taxon>Ascetosporea</taxon>
        <taxon>Haplosporida</taxon>
        <taxon>Bonamia</taxon>
    </lineage>
</organism>
<name>A0ABV2AF02_9EUKA</name>
<dbReference type="SUPFAM" id="SSF81837">
    <property type="entry name" value="BEACH domain"/>
    <property type="match status" value="1"/>
</dbReference>
<dbReference type="PANTHER" id="PTHR13743">
    <property type="entry name" value="BEIGE/BEACH-RELATED"/>
    <property type="match status" value="1"/>
</dbReference>